<dbReference type="Proteomes" id="UP001201980">
    <property type="component" value="Unassembled WGS sequence"/>
</dbReference>
<keyword evidence="12 14" id="KW-0456">Lyase</keyword>
<dbReference type="Pfam" id="PF04387">
    <property type="entry name" value="PTPLA"/>
    <property type="match status" value="1"/>
</dbReference>
<evidence type="ECO:0000256" key="5">
    <source>
        <dbReference type="ARBA" id="ARBA00022516"/>
    </source>
</evidence>
<feature type="transmembrane region" description="Helical" evidence="14">
    <location>
        <begin position="143"/>
        <end position="166"/>
    </location>
</feature>
<keyword evidence="8 14" id="KW-1133">Transmembrane helix</keyword>
<comment type="catalytic activity">
    <reaction evidence="13 14">
        <text>a very-long-chain (3R)-3-hydroxyacyl-CoA = a very-long-chain (2E)-enoyl-CoA + H2O</text>
        <dbReference type="Rhea" id="RHEA:45812"/>
        <dbReference type="ChEBI" id="CHEBI:15377"/>
        <dbReference type="ChEBI" id="CHEBI:83728"/>
        <dbReference type="ChEBI" id="CHEBI:85440"/>
        <dbReference type="EC" id="4.2.1.134"/>
    </reaction>
</comment>
<reference evidence="15" key="1">
    <citation type="submission" date="2022-07" db="EMBL/GenBank/DDBJ databases">
        <title>Draft genome sequence of Zalerion maritima ATCC 34329, a (micro)plastics degrading marine fungus.</title>
        <authorList>
            <person name="Paco A."/>
            <person name="Goncalves M.F.M."/>
            <person name="Rocha-Santos T.A.P."/>
            <person name="Alves A."/>
        </authorList>
    </citation>
    <scope>NUCLEOTIDE SEQUENCE</scope>
    <source>
        <strain evidence="15">ATCC 34329</strain>
    </source>
</reference>
<comment type="caution">
    <text evidence="14">Lacks conserved residue(s) required for the propagation of feature annotation.</text>
</comment>
<feature type="transmembrane region" description="Helical" evidence="14">
    <location>
        <begin position="20"/>
        <end position="40"/>
    </location>
</feature>
<keyword evidence="9 14" id="KW-0443">Lipid metabolism</keyword>
<evidence type="ECO:0000256" key="6">
    <source>
        <dbReference type="ARBA" id="ARBA00022692"/>
    </source>
</evidence>
<evidence type="ECO:0000256" key="14">
    <source>
        <dbReference type="RuleBase" id="RU363109"/>
    </source>
</evidence>
<evidence type="ECO:0000256" key="9">
    <source>
        <dbReference type="ARBA" id="ARBA00023098"/>
    </source>
</evidence>
<feature type="transmembrane region" description="Helical" evidence="14">
    <location>
        <begin position="110"/>
        <end position="131"/>
    </location>
</feature>
<keyword evidence="6 14" id="KW-0812">Transmembrane</keyword>
<keyword evidence="16" id="KW-1185">Reference proteome</keyword>
<evidence type="ECO:0000256" key="2">
    <source>
        <dbReference type="ARBA" id="ARBA00005194"/>
    </source>
</evidence>
<proteinExistence type="inferred from homology"/>
<evidence type="ECO:0000256" key="7">
    <source>
        <dbReference type="ARBA" id="ARBA00022832"/>
    </source>
</evidence>
<keyword evidence="7 14" id="KW-0276">Fatty acid metabolism</keyword>
<dbReference type="GO" id="GO:0030497">
    <property type="term" value="P:fatty acid elongation"/>
    <property type="evidence" value="ECO:0007669"/>
    <property type="project" value="TreeGrafter"/>
</dbReference>
<evidence type="ECO:0000313" key="15">
    <source>
        <dbReference type="EMBL" id="KAJ2894666.1"/>
    </source>
</evidence>
<comment type="subcellular location">
    <subcellularLocation>
        <location evidence="14">Endoplasmic reticulum membrane</location>
        <topology evidence="14">Multi-pass membrane protein</topology>
    </subcellularLocation>
    <subcellularLocation>
        <location evidence="1">Membrane</location>
        <topology evidence="1">Multi-pass membrane protein</topology>
    </subcellularLocation>
</comment>
<comment type="function">
    <text evidence="14">Catalyzes the third of the four reactions of the long-chain fatty acids elongation cycle. This endoplasmic reticulum-bound enzymatic process, allows the addition of two carbons to the chain of long- and very long-chain fatty acids/VLCFAs per cycle. This enzyme catalyzes the dehydration of the 3-hydroxyacyl-CoA intermediate into trans-2,3-enoyl-CoA, within each cycle of fatty acid elongation. Thereby, it participates to the production of VLCFAs of different chain lengths that are involved in multiple biological processes as precursors of membrane lipids and lipid mediators.</text>
</comment>
<dbReference type="EC" id="4.2.1.134" evidence="4 14"/>
<comment type="caution">
    <text evidence="15">The sequence shown here is derived from an EMBL/GenBank/DDBJ whole genome shotgun (WGS) entry which is preliminary data.</text>
</comment>
<dbReference type="EMBL" id="JAKWBI020000469">
    <property type="protein sequence ID" value="KAJ2894666.1"/>
    <property type="molecule type" value="Genomic_DNA"/>
</dbReference>
<evidence type="ECO:0000256" key="8">
    <source>
        <dbReference type="ARBA" id="ARBA00022989"/>
    </source>
</evidence>
<protein>
    <recommendedName>
        <fullName evidence="4 14">Very-long-chain (3R)-3-hydroxyacyl-CoA dehydratase</fullName>
        <ecNumber evidence="4 14">4.2.1.134</ecNumber>
    </recommendedName>
</protein>
<dbReference type="GO" id="GO:0102158">
    <property type="term" value="F:very-long-chain (3R)-3-hydroxyacyl-CoA dehydratase activity"/>
    <property type="evidence" value="ECO:0007669"/>
    <property type="project" value="UniProtKB-EC"/>
</dbReference>
<evidence type="ECO:0000256" key="13">
    <source>
        <dbReference type="ARBA" id="ARBA00036671"/>
    </source>
</evidence>
<dbReference type="InterPro" id="IPR007482">
    <property type="entry name" value="Tyr_Pase-like_PTPLA"/>
</dbReference>
<keyword evidence="11 14" id="KW-0275">Fatty acid biosynthesis</keyword>
<evidence type="ECO:0000256" key="1">
    <source>
        <dbReference type="ARBA" id="ARBA00004141"/>
    </source>
</evidence>
<dbReference type="AlphaFoldDB" id="A0AAD5RI24"/>
<keyword evidence="14" id="KW-0256">Endoplasmic reticulum</keyword>
<gene>
    <name evidence="15" type="ORF">MKZ38_007324</name>
</gene>
<dbReference type="PANTHER" id="PTHR11035:SF3">
    <property type="entry name" value="VERY-LONG-CHAIN (3R)-3-HYDROXYACYL-COA DEHYDRATASE"/>
    <property type="match status" value="1"/>
</dbReference>
<dbReference type="GO" id="GO:0030148">
    <property type="term" value="P:sphingolipid biosynthetic process"/>
    <property type="evidence" value="ECO:0007669"/>
    <property type="project" value="TreeGrafter"/>
</dbReference>
<evidence type="ECO:0000313" key="16">
    <source>
        <dbReference type="Proteomes" id="UP001201980"/>
    </source>
</evidence>
<sequence length="217" mass="24318">MAPPKHSEKPKASPLKQGYLILYNFASAVAWLTVLGRVAAVASTRGTDFVAPTVADFTKWTQTMAGMEVLHAAFGVVRAPLATTVIQVASRYLLVWGVVEQFPYLGGSPVYTSMLLAWSITEVIRYSYFALSLSNVQPKSLTWLRYNMFFVLYPVGISSEAWLIYQAVDPAVAKFGDWYSYILVFILGVYVPGSYVMYTHMMAQRRKIMRGNKEKAK</sequence>
<comment type="similarity">
    <text evidence="3 14">Belongs to the very long-chain fatty acids dehydratase HACD family.</text>
</comment>
<keyword evidence="10 14" id="KW-0472">Membrane</keyword>
<organism evidence="15 16">
    <name type="scientific">Zalerion maritima</name>
    <dbReference type="NCBI Taxonomy" id="339359"/>
    <lineage>
        <taxon>Eukaryota</taxon>
        <taxon>Fungi</taxon>
        <taxon>Dikarya</taxon>
        <taxon>Ascomycota</taxon>
        <taxon>Pezizomycotina</taxon>
        <taxon>Sordariomycetes</taxon>
        <taxon>Lulworthiomycetidae</taxon>
        <taxon>Lulworthiales</taxon>
        <taxon>Lulworthiaceae</taxon>
        <taxon>Zalerion</taxon>
    </lineage>
</organism>
<evidence type="ECO:0000256" key="12">
    <source>
        <dbReference type="ARBA" id="ARBA00023239"/>
    </source>
</evidence>
<feature type="transmembrane region" description="Helical" evidence="14">
    <location>
        <begin position="178"/>
        <end position="198"/>
    </location>
</feature>
<name>A0AAD5RI24_9PEZI</name>
<dbReference type="PANTHER" id="PTHR11035">
    <property type="entry name" value="VERY-LONG-CHAIN (3R)-3-HYDROXYACYL-COA DEHYDRATASE"/>
    <property type="match status" value="1"/>
</dbReference>
<evidence type="ECO:0000256" key="3">
    <source>
        <dbReference type="ARBA" id="ARBA00007811"/>
    </source>
</evidence>
<keyword evidence="5 14" id="KW-0444">Lipid biosynthesis</keyword>
<evidence type="ECO:0000256" key="11">
    <source>
        <dbReference type="ARBA" id="ARBA00023160"/>
    </source>
</evidence>
<comment type="pathway">
    <text evidence="2 14">Lipid metabolism; fatty acid biosynthesis.</text>
</comment>
<dbReference type="GO" id="GO:0042761">
    <property type="term" value="P:very long-chain fatty acid biosynthetic process"/>
    <property type="evidence" value="ECO:0007669"/>
    <property type="project" value="TreeGrafter"/>
</dbReference>
<dbReference type="GO" id="GO:0005789">
    <property type="term" value="C:endoplasmic reticulum membrane"/>
    <property type="evidence" value="ECO:0007669"/>
    <property type="project" value="UniProtKB-SubCell"/>
</dbReference>
<evidence type="ECO:0000256" key="10">
    <source>
        <dbReference type="ARBA" id="ARBA00023136"/>
    </source>
</evidence>
<evidence type="ECO:0000256" key="4">
    <source>
        <dbReference type="ARBA" id="ARBA00013122"/>
    </source>
</evidence>
<accession>A0AAD5RI24</accession>